<evidence type="ECO:0008006" key="4">
    <source>
        <dbReference type="Google" id="ProtNLM"/>
    </source>
</evidence>
<evidence type="ECO:0000313" key="2">
    <source>
        <dbReference type="EMBL" id="CAK9000520.1"/>
    </source>
</evidence>
<feature type="transmembrane region" description="Helical" evidence="1">
    <location>
        <begin position="118"/>
        <end position="139"/>
    </location>
</feature>
<keyword evidence="1" id="KW-0472">Membrane</keyword>
<feature type="transmembrane region" description="Helical" evidence="1">
    <location>
        <begin position="58"/>
        <end position="83"/>
    </location>
</feature>
<reference evidence="2 3" key="1">
    <citation type="submission" date="2024-02" db="EMBL/GenBank/DDBJ databases">
        <authorList>
            <person name="Chen Y."/>
            <person name="Shah S."/>
            <person name="Dougan E. K."/>
            <person name="Thang M."/>
            <person name="Chan C."/>
        </authorList>
    </citation>
    <scope>NUCLEOTIDE SEQUENCE [LARGE SCALE GENOMIC DNA]</scope>
</reference>
<name>A0ABP0IGN4_9DINO</name>
<sequence length="188" mass="20648">MDSMGREVGQALAAQQMTSYTASWREYLKLLMLPKFNSAVMCNVRPTDWKDFFEQWNVLYSVLTVITGALRCVILVVTVVGIFFLPLQLLFSAVFLFFGHLGWYYVRARGCMMPQGYMFLALCYVAGAAIQIATMKSIWSFLISIPWLASLIAQCYGCLGLSGFLGGAPAPSTNAEQPASAPTAPAQA</sequence>
<evidence type="ECO:0000313" key="3">
    <source>
        <dbReference type="Proteomes" id="UP001642484"/>
    </source>
</evidence>
<feature type="transmembrane region" description="Helical" evidence="1">
    <location>
        <begin position="145"/>
        <end position="165"/>
    </location>
</feature>
<accession>A0ABP0IGN4</accession>
<gene>
    <name evidence="2" type="ORF">CCMP2556_LOCUS6094</name>
</gene>
<dbReference type="Proteomes" id="UP001642484">
    <property type="component" value="Unassembled WGS sequence"/>
</dbReference>
<organism evidence="2 3">
    <name type="scientific">Durusdinium trenchii</name>
    <dbReference type="NCBI Taxonomy" id="1381693"/>
    <lineage>
        <taxon>Eukaryota</taxon>
        <taxon>Sar</taxon>
        <taxon>Alveolata</taxon>
        <taxon>Dinophyceae</taxon>
        <taxon>Suessiales</taxon>
        <taxon>Symbiodiniaceae</taxon>
        <taxon>Durusdinium</taxon>
    </lineage>
</organism>
<dbReference type="EMBL" id="CAXAMN010002636">
    <property type="protein sequence ID" value="CAK9000520.1"/>
    <property type="molecule type" value="Genomic_DNA"/>
</dbReference>
<keyword evidence="1" id="KW-1133">Transmembrane helix</keyword>
<feature type="transmembrane region" description="Helical" evidence="1">
    <location>
        <begin position="89"/>
        <end position="106"/>
    </location>
</feature>
<keyword evidence="3" id="KW-1185">Reference proteome</keyword>
<keyword evidence="1" id="KW-0812">Transmembrane</keyword>
<comment type="caution">
    <text evidence="2">The sequence shown here is derived from an EMBL/GenBank/DDBJ whole genome shotgun (WGS) entry which is preliminary data.</text>
</comment>
<proteinExistence type="predicted"/>
<protein>
    <recommendedName>
        <fullName evidence="4">PRA1 family protein</fullName>
    </recommendedName>
</protein>
<evidence type="ECO:0000256" key="1">
    <source>
        <dbReference type="SAM" id="Phobius"/>
    </source>
</evidence>